<evidence type="ECO:0000313" key="2">
    <source>
        <dbReference type="EMBL" id="AHE53571.1"/>
    </source>
</evidence>
<keyword evidence="1" id="KW-0812">Transmembrane</keyword>
<dbReference type="InterPro" id="IPR030802">
    <property type="entry name" value="Permease_MalE"/>
</dbReference>
<keyword evidence="3" id="KW-1185">Reference proteome</keyword>
<dbReference type="EMBL" id="CP006644">
    <property type="protein sequence ID" value="AHE53571.1"/>
    <property type="molecule type" value="Genomic_DNA"/>
</dbReference>
<feature type="transmembrane region" description="Helical" evidence="1">
    <location>
        <begin position="249"/>
        <end position="267"/>
    </location>
</feature>
<feature type="transmembrane region" description="Helical" evidence="1">
    <location>
        <begin position="164"/>
        <end position="183"/>
    </location>
</feature>
<evidence type="ECO:0000256" key="1">
    <source>
        <dbReference type="SAM" id="Phobius"/>
    </source>
</evidence>
<protein>
    <recommendedName>
        <fullName evidence="4">ABC transporter permease</fullName>
    </recommendedName>
</protein>
<reference evidence="2 3" key="1">
    <citation type="submission" date="2013-07" db="EMBL/GenBank/DDBJ databases">
        <title>Completed genome of Sphingomonas sanxanigenens NX02.</title>
        <authorList>
            <person name="Ma T."/>
            <person name="Huang H."/>
            <person name="Wu M."/>
            <person name="Li X."/>
            <person name="Li G."/>
        </authorList>
    </citation>
    <scope>NUCLEOTIDE SEQUENCE [LARGE SCALE GENOMIC DNA]</scope>
    <source>
        <strain evidence="2 3">NX02</strain>
    </source>
</reference>
<dbReference type="AlphaFoldDB" id="W0A922"/>
<sequence length="370" mass="40107">MTSADWHLYDRNGEMTLHMTGDWTALALGNALDRLSAHLGERGMVQRVDLSDLGRVDTAGALALLQFVPKEVDIDCGPREDLRRLIELVRPALYTETPPRRGSGGIVGFFDRFGRQVVQLGGEAYAMLEFTGRLIAALGRTFFHPRRLRVTPLVAMMQDAGVNALPIVFVMTFFIGAVIALVGTNLLTTLGVEVFTVQLVGVAILREFGVVIAAILLSGRSASSFAAQIGSMRMNQETDAMQVMGVDRFDALVIPRVLAALLMMPLMTFCADIGGIAGGLLVSWATIDISPVFFIQRTLETVNIKHFWIGMSKAPFLAIVIAAAGCRHGLMVGGDVQSLGRNVTSAVVQSVFMVIMFDAIFAVLFMVLDL</sequence>
<keyword evidence="1" id="KW-0472">Membrane</keyword>
<name>W0A922_9SPHN</name>
<proteinExistence type="predicted"/>
<dbReference type="GO" id="GO:0005548">
    <property type="term" value="F:phospholipid transporter activity"/>
    <property type="evidence" value="ECO:0007669"/>
    <property type="project" value="TreeGrafter"/>
</dbReference>
<feature type="transmembrane region" description="Helical" evidence="1">
    <location>
        <begin position="195"/>
        <end position="217"/>
    </location>
</feature>
<organism evidence="2 3">
    <name type="scientific">Sphingomonas sanxanigenens DSM 19645 = NX02</name>
    <dbReference type="NCBI Taxonomy" id="1123269"/>
    <lineage>
        <taxon>Bacteria</taxon>
        <taxon>Pseudomonadati</taxon>
        <taxon>Pseudomonadota</taxon>
        <taxon>Alphaproteobacteria</taxon>
        <taxon>Sphingomonadales</taxon>
        <taxon>Sphingomonadaceae</taxon>
        <taxon>Sphingomonas</taxon>
    </lineage>
</organism>
<dbReference type="eggNOG" id="COG0767">
    <property type="taxonomic scope" value="Bacteria"/>
</dbReference>
<dbReference type="STRING" id="1123269.NX02_09250"/>
<accession>W0A922</accession>
<dbReference type="PANTHER" id="PTHR30188">
    <property type="entry name" value="ABC TRANSPORTER PERMEASE PROTEIN-RELATED"/>
    <property type="match status" value="1"/>
</dbReference>
<dbReference type="PANTHER" id="PTHR30188:SF3">
    <property type="entry name" value="ABC TRANSPORTER PERMEASE"/>
    <property type="match status" value="1"/>
</dbReference>
<dbReference type="PATRIC" id="fig|1123269.5.peg.1812"/>
<dbReference type="KEGG" id="ssan:NX02_09250"/>
<gene>
    <name evidence="2" type="ORF">NX02_09250</name>
</gene>
<feature type="transmembrane region" description="Helical" evidence="1">
    <location>
        <begin position="346"/>
        <end position="368"/>
    </location>
</feature>
<dbReference type="GO" id="GO:0043190">
    <property type="term" value="C:ATP-binding cassette (ABC) transporter complex"/>
    <property type="evidence" value="ECO:0007669"/>
    <property type="project" value="InterPro"/>
</dbReference>
<dbReference type="Pfam" id="PF02405">
    <property type="entry name" value="MlaE"/>
    <property type="match status" value="1"/>
</dbReference>
<dbReference type="HOGENOM" id="CLU_045686_0_0_5"/>
<evidence type="ECO:0000313" key="3">
    <source>
        <dbReference type="Proteomes" id="UP000018851"/>
    </source>
</evidence>
<evidence type="ECO:0008006" key="4">
    <source>
        <dbReference type="Google" id="ProtNLM"/>
    </source>
</evidence>
<keyword evidence="1" id="KW-1133">Transmembrane helix</keyword>
<feature type="transmembrane region" description="Helical" evidence="1">
    <location>
        <begin position="273"/>
        <end position="295"/>
    </location>
</feature>
<dbReference type="Proteomes" id="UP000018851">
    <property type="component" value="Chromosome"/>
</dbReference>